<reference evidence="1 2" key="1">
    <citation type="submission" date="2016-08" db="EMBL/GenBank/DDBJ databases">
        <authorList>
            <person name="Seilhamer J.J."/>
        </authorList>
    </citation>
    <scope>NUCLEOTIDE SEQUENCE [LARGE SCALE GENOMIC DNA]</scope>
    <source>
        <strain evidence="1 2">CFBP4690</strain>
    </source>
</reference>
<dbReference type="AlphaFoldDB" id="A0A2S7CRY4"/>
<accession>A0A2S7CRY4</accession>
<name>A0A2S7CRY4_9XANT</name>
<organism evidence="1 2">
    <name type="scientific">Xanthomonas codiaei</name>
    <dbReference type="NCBI Taxonomy" id="56463"/>
    <lineage>
        <taxon>Bacteria</taxon>
        <taxon>Pseudomonadati</taxon>
        <taxon>Pseudomonadota</taxon>
        <taxon>Gammaproteobacteria</taxon>
        <taxon>Lysobacterales</taxon>
        <taxon>Lysobacteraceae</taxon>
        <taxon>Xanthomonas</taxon>
    </lineage>
</organism>
<comment type="caution">
    <text evidence="1">The sequence shown here is derived from an EMBL/GenBank/DDBJ whole genome shotgun (WGS) entry which is preliminary data.</text>
</comment>
<protein>
    <submittedName>
        <fullName evidence="1">Uncharacterized protein</fullName>
    </submittedName>
</protein>
<proteinExistence type="predicted"/>
<evidence type="ECO:0000313" key="2">
    <source>
        <dbReference type="Proteomes" id="UP000237872"/>
    </source>
</evidence>
<dbReference type="EMBL" id="MDEC01000010">
    <property type="protein sequence ID" value="PPU64323.1"/>
    <property type="molecule type" value="Genomic_DNA"/>
</dbReference>
<evidence type="ECO:0000313" key="1">
    <source>
        <dbReference type="EMBL" id="PPU64323.1"/>
    </source>
</evidence>
<gene>
    <name evidence="1" type="ORF">XcodCFBP4690_09110</name>
</gene>
<dbReference type="Proteomes" id="UP000237872">
    <property type="component" value="Unassembled WGS sequence"/>
</dbReference>
<sequence>MPTCFISLKAASCERDPWLIVASPQLHTPSSKQLISVHARRMQFVLSHPLLFKLAILGTDTGSPRP</sequence>